<dbReference type="Proteomes" id="UP000187074">
    <property type="component" value="Unassembled WGS sequence"/>
</dbReference>
<feature type="compositionally biased region" description="Basic and acidic residues" evidence="1">
    <location>
        <begin position="520"/>
        <end position="529"/>
    </location>
</feature>
<reference evidence="3 4" key="1">
    <citation type="submission" date="2016-11" db="EMBL/GenBank/DDBJ databases">
        <title>Paenibacillus species isolates.</title>
        <authorList>
            <person name="Beno S.M."/>
        </authorList>
    </citation>
    <scope>NUCLEOTIDE SEQUENCE [LARGE SCALE GENOMIC DNA]</scope>
    <source>
        <strain evidence="3 4">FSL F4-0100</strain>
    </source>
</reference>
<organism evidence="3 4">
    <name type="scientific">Paenibacillus lautus</name>
    <name type="common">Bacillus lautus</name>
    <dbReference type="NCBI Taxonomy" id="1401"/>
    <lineage>
        <taxon>Bacteria</taxon>
        <taxon>Bacillati</taxon>
        <taxon>Bacillota</taxon>
        <taxon>Bacilli</taxon>
        <taxon>Bacillales</taxon>
        <taxon>Paenibacillaceae</taxon>
        <taxon>Paenibacillus</taxon>
    </lineage>
</organism>
<dbReference type="Gene3D" id="3.10.350.10">
    <property type="entry name" value="LysM domain"/>
    <property type="match status" value="2"/>
</dbReference>
<dbReference type="GO" id="GO:0008932">
    <property type="term" value="F:lytic endotransglycosylase activity"/>
    <property type="evidence" value="ECO:0007669"/>
    <property type="project" value="TreeGrafter"/>
</dbReference>
<feature type="domain" description="LysM" evidence="2">
    <location>
        <begin position="63"/>
        <end position="108"/>
    </location>
</feature>
<dbReference type="InterPro" id="IPR036779">
    <property type="entry name" value="LysM_dom_sf"/>
</dbReference>
<feature type="region of interest" description="Disordered" evidence="1">
    <location>
        <begin position="116"/>
        <end position="143"/>
    </location>
</feature>
<evidence type="ECO:0000259" key="2">
    <source>
        <dbReference type="PROSITE" id="PS51782"/>
    </source>
</evidence>
<evidence type="ECO:0000313" key="4">
    <source>
        <dbReference type="Proteomes" id="UP000187074"/>
    </source>
</evidence>
<accession>A0A1R1B2T0</accession>
<feature type="domain" description="LysM" evidence="2">
    <location>
        <begin position="2"/>
        <end position="47"/>
    </location>
</feature>
<dbReference type="PANTHER" id="PTHR33734">
    <property type="entry name" value="LYSM DOMAIN-CONTAINING GPI-ANCHORED PROTEIN 2"/>
    <property type="match status" value="1"/>
</dbReference>
<feature type="region of interest" description="Disordered" evidence="1">
    <location>
        <begin position="485"/>
        <end position="565"/>
    </location>
</feature>
<dbReference type="AlphaFoldDB" id="A0A1R1B2T0"/>
<dbReference type="PANTHER" id="PTHR33734:SF22">
    <property type="entry name" value="MEMBRANE-BOUND LYTIC MUREIN TRANSGLYCOSYLASE D"/>
    <property type="match status" value="1"/>
</dbReference>
<protein>
    <submittedName>
        <fullName evidence="3">Peptidoglycan-binding protein</fullName>
    </submittedName>
</protein>
<dbReference type="EMBL" id="MRTF01000004">
    <property type="protein sequence ID" value="OME93129.1"/>
    <property type="molecule type" value="Genomic_DNA"/>
</dbReference>
<feature type="region of interest" description="Disordered" evidence="1">
    <location>
        <begin position="160"/>
        <end position="182"/>
    </location>
</feature>
<dbReference type="SMART" id="SM00257">
    <property type="entry name" value="LysM"/>
    <property type="match status" value="2"/>
</dbReference>
<proteinExistence type="predicted"/>
<dbReference type="CDD" id="cd00118">
    <property type="entry name" value="LysM"/>
    <property type="match status" value="2"/>
</dbReference>
<name>A0A1R1B2T0_PAELA</name>
<dbReference type="RefSeq" id="WP_076323147.1">
    <property type="nucleotide sequence ID" value="NZ_MRTF01000004.1"/>
</dbReference>
<dbReference type="InterPro" id="IPR018392">
    <property type="entry name" value="LysM"/>
</dbReference>
<feature type="compositionally biased region" description="Low complexity" evidence="1">
    <location>
        <begin position="120"/>
        <end position="133"/>
    </location>
</feature>
<comment type="caution">
    <text evidence="3">The sequence shown here is derived from an EMBL/GenBank/DDBJ whole genome shotgun (WGS) entry which is preliminary data.</text>
</comment>
<evidence type="ECO:0000313" key="3">
    <source>
        <dbReference type="EMBL" id="OME93129.1"/>
    </source>
</evidence>
<gene>
    <name evidence="3" type="ORF">BK123_14845</name>
</gene>
<dbReference type="SUPFAM" id="SSF54106">
    <property type="entry name" value="LysM domain"/>
    <property type="match status" value="2"/>
</dbReference>
<dbReference type="OrthoDB" id="2033517at2"/>
<dbReference type="STRING" id="1401.BK123_14845"/>
<dbReference type="Pfam" id="PF01476">
    <property type="entry name" value="LysM"/>
    <property type="match status" value="2"/>
</dbReference>
<sequence>MKIHIVKEGDTLYELSKKYDVPLAKIIDANPQLVDPNKLDVGAKIKLPTEPVPVPGGSQPIIHKHTVKQGDSLWKLSKAWGVTLKEIIDANPQLKNPNALLVGEVVNIPSSGVYSESGADDGVSMSSGSGSNPGKKKPGSKDYTGVKEEITASIEQPPVVPEVKEPEPPILPKLPEISPFPEEPKKFEPEYKPEILPEIKMPVILPEVKKPEILPEVKKPDVMPDFKKPAIMPEFKPEYKPEYKPDFKPPYKPIEPEYTYPVKTMPLPHPIHPMAEPCPPFAEMPLHMMPHPCPEFPFQEAPAFMMPPYGGFHEGPCGCHEPKHWHGSDYGTAVHPYHHIPQEAMPVSYNEGWGNAASGYPGVSEQPMSLEYSQFSITESYTGNMGSDYHPYPEHHHTAPTYGYVPSPCGCHGGEVSPHYDMPQHGHYQHAPDMAVPYQPWQGGMDYNARPYGYPSELMGTQGAYPPFVNPYEQNWYDRQNDQQLDSAFNPSAPFEAKQPNMSISSDVENDMEPSVSRDTAIEENAKERAKVHRQQANKTRTAAKKSRKPQVSSKGKRHNPWIKG</sequence>
<dbReference type="PROSITE" id="PS51782">
    <property type="entry name" value="LYSM"/>
    <property type="match status" value="2"/>
</dbReference>
<evidence type="ECO:0000256" key="1">
    <source>
        <dbReference type="SAM" id="MobiDB-lite"/>
    </source>
</evidence>
<feature type="compositionally biased region" description="Basic residues" evidence="1">
    <location>
        <begin position="530"/>
        <end position="565"/>
    </location>
</feature>